<sequence>MTDVNQPSERHDLPTVVIVGRPNVGKSTLFNRIVGEQAAIVEDQPGVTRDRKALDAEWLGVAFRVIDTGGWMPRGSDLDDKVSRQVESAVEEADLVLLIVDASVGILEDDEAVANWLRRSDRDVILVANKADNNRREDDAWEFLALGLGDAYPISALHGRRAGDLLDVVLERLGDKVTVPNDDDEITVTAPIDDDDQAPRVAIVGRPNVGKSTLFNRLVGTDRSVVHDLAGTTRDAIDTRIETEDGPIVFVDTAGMRRRSRIDDSAEYYSMVRALRAIDDADIALLVIDATEGVTGQDQRLAERVDASGCPIVILLNKWETIDDAERRYEVEANVKRRLAFLGDAPVLKISALTGKGVHKLRPRLAEAITQYHRRVPTRDVNQVIAAAQQAAPAGGGARVLYAVQGATDPPTFTLFVNRELPTHHLRYLERKIKEAFGFGSTPIKLRVRKKTE</sequence>
<dbReference type="InterPro" id="IPR016484">
    <property type="entry name" value="GTPase_Der"/>
</dbReference>
<dbReference type="InterPro" id="IPR015946">
    <property type="entry name" value="KH_dom-like_a/b"/>
</dbReference>
<feature type="binding site" evidence="8">
    <location>
        <begin position="67"/>
        <end position="71"/>
    </location>
    <ligand>
        <name>GTP</name>
        <dbReference type="ChEBI" id="CHEBI:37565"/>
        <label>1</label>
    </ligand>
</feature>
<dbReference type="EMBL" id="PDSL01000077">
    <property type="protein sequence ID" value="PIE31559.1"/>
    <property type="molecule type" value="Genomic_DNA"/>
</dbReference>
<comment type="caution">
    <text evidence="12">The sequence shown here is derived from an EMBL/GenBank/DDBJ whole genome shotgun (WGS) entry which is preliminary data.</text>
</comment>
<dbReference type="Pfam" id="PF01926">
    <property type="entry name" value="MMR_HSR1"/>
    <property type="match status" value="2"/>
</dbReference>
<dbReference type="SMART" id="SM00382">
    <property type="entry name" value="AAA"/>
    <property type="match status" value="2"/>
</dbReference>
<dbReference type="NCBIfam" id="TIGR03594">
    <property type="entry name" value="GTPase_EngA"/>
    <property type="match status" value="1"/>
</dbReference>
<keyword evidence="5 8" id="KW-0547">Nucleotide-binding</keyword>
<dbReference type="InterPro" id="IPR006073">
    <property type="entry name" value="GTP-bd"/>
</dbReference>
<feature type="binding site" evidence="8">
    <location>
        <begin position="129"/>
        <end position="132"/>
    </location>
    <ligand>
        <name>GTP</name>
        <dbReference type="ChEBI" id="CHEBI:37565"/>
        <label>1</label>
    </ligand>
</feature>
<dbReference type="SUPFAM" id="SSF52540">
    <property type="entry name" value="P-loop containing nucleoside triphosphate hydrolases"/>
    <property type="match status" value="2"/>
</dbReference>
<dbReference type="Proteomes" id="UP000230914">
    <property type="component" value="Unassembled WGS sequence"/>
</dbReference>
<dbReference type="PIRSF" id="PIRSF006485">
    <property type="entry name" value="GTP-binding_EngA"/>
    <property type="match status" value="1"/>
</dbReference>
<feature type="binding site" evidence="8">
    <location>
        <begin position="205"/>
        <end position="212"/>
    </location>
    <ligand>
        <name>GTP</name>
        <dbReference type="ChEBI" id="CHEBI:37565"/>
        <label>2</label>
    </ligand>
</feature>
<evidence type="ECO:0000313" key="12">
    <source>
        <dbReference type="EMBL" id="PIE31559.1"/>
    </source>
</evidence>
<evidence type="ECO:0000256" key="4">
    <source>
        <dbReference type="ARBA" id="ARBA00022737"/>
    </source>
</evidence>
<protein>
    <recommendedName>
        <fullName evidence="2 8">GTPase Der</fullName>
    </recommendedName>
    <alternativeName>
        <fullName evidence="7 8">GTP-binding protein EngA</fullName>
    </alternativeName>
</protein>
<evidence type="ECO:0000313" key="13">
    <source>
        <dbReference type="Proteomes" id="UP000230914"/>
    </source>
</evidence>
<feature type="domain" description="EngA-type G" evidence="11">
    <location>
        <begin position="14"/>
        <end position="177"/>
    </location>
</feature>
<feature type="binding site" evidence="8">
    <location>
        <begin position="20"/>
        <end position="27"/>
    </location>
    <ligand>
        <name>GTP</name>
        <dbReference type="ChEBI" id="CHEBI:37565"/>
        <label>1</label>
    </ligand>
</feature>
<keyword evidence="6 8" id="KW-0342">GTP-binding</keyword>
<dbReference type="InterPro" id="IPR027417">
    <property type="entry name" value="P-loop_NTPase"/>
</dbReference>
<dbReference type="InterPro" id="IPR031166">
    <property type="entry name" value="G_ENGA"/>
</dbReference>
<dbReference type="PRINTS" id="PR00326">
    <property type="entry name" value="GTP1OBG"/>
</dbReference>
<dbReference type="GO" id="GO:0043022">
    <property type="term" value="F:ribosome binding"/>
    <property type="evidence" value="ECO:0007669"/>
    <property type="project" value="TreeGrafter"/>
</dbReference>
<dbReference type="InterPro" id="IPR005225">
    <property type="entry name" value="Small_GTP-bd"/>
</dbReference>
<dbReference type="AlphaFoldDB" id="A0A2G6K9U7"/>
<feature type="domain" description="EngA-type G" evidence="11">
    <location>
        <begin position="199"/>
        <end position="373"/>
    </location>
</feature>
<feature type="binding site" evidence="8">
    <location>
        <begin position="252"/>
        <end position="256"/>
    </location>
    <ligand>
        <name>GTP</name>
        <dbReference type="ChEBI" id="CHEBI:37565"/>
        <label>2</label>
    </ligand>
</feature>
<dbReference type="InterPro" id="IPR032859">
    <property type="entry name" value="KH_dom-like"/>
</dbReference>
<dbReference type="GO" id="GO:0042254">
    <property type="term" value="P:ribosome biogenesis"/>
    <property type="evidence" value="ECO:0007669"/>
    <property type="project" value="UniProtKB-KW"/>
</dbReference>
<dbReference type="HAMAP" id="MF_00195">
    <property type="entry name" value="GTPase_Der"/>
    <property type="match status" value="1"/>
</dbReference>
<dbReference type="PANTHER" id="PTHR43834:SF6">
    <property type="entry name" value="GTPASE DER"/>
    <property type="match status" value="1"/>
</dbReference>
<keyword evidence="3 8" id="KW-0690">Ribosome biogenesis</keyword>
<dbReference type="PROSITE" id="PS51712">
    <property type="entry name" value="G_ENGA"/>
    <property type="match status" value="2"/>
</dbReference>
<dbReference type="GO" id="GO:0005525">
    <property type="term" value="F:GTP binding"/>
    <property type="evidence" value="ECO:0007669"/>
    <property type="project" value="UniProtKB-UniRule"/>
</dbReference>
<evidence type="ECO:0000256" key="3">
    <source>
        <dbReference type="ARBA" id="ARBA00022517"/>
    </source>
</evidence>
<proteinExistence type="inferred from homology"/>
<dbReference type="PANTHER" id="PTHR43834">
    <property type="entry name" value="GTPASE DER"/>
    <property type="match status" value="1"/>
</dbReference>
<dbReference type="FunFam" id="3.40.50.300:FF:000057">
    <property type="entry name" value="GTPase Der"/>
    <property type="match status" value="1"/>
</dbReference>
<comment type="caution">
    <text evidence="8">Lacks conserved residue(s) required for the propagation of feature annotation.</text>
</comment>
<comment type="function">
    <text evidence="8 10">GTPase that plays an essential role in the late steps of ribosome biogenesis.</text>
</comment>
<evidence type="ECO:0000256" key="10">
    <source>
        <dbReference type="RuleBase" id="RU004481"/>
    </source>
</evidence>
<dbReference type="InterPro" id="IPR003593">
    <property type="entry name" value="AAA+_ATPase"/>
</dbReference>
<dbReference type="CDD" id="cd01894">
    <property type="entry name" value="EngA1"/>
    <property type="match status" value="1"/>
</dbReference>
<evidence type="ECO:0000256" key="2">
    <source>
        <dbReference type="ARBA" id="ARBA00020953"/>
    </source>
</evidence>
<dbReference type="FunFam" id="3.40.50.300:FF:000040">
    <property type="entry name" value="GTPase Der"/>
    <property type="match status" value="1"/>
</dbReference>
<dbReference type="NCBIfam" id="TIGR00231">
    <property type="entry name" value="small_GTP"/>
    <property type="match status" value="2"/>
</dbReference>
<reference evidence="12 13" key="1">
    <citation type="submission" date="2017-10" db="EMBL/GenBank/DDBJ databases">
        <title>Novel microbial diversity and functional potential in the marine mammal oral microbiome.</title>
        <authorList>
            <person name="Dudek N.K."/>
            <person name="Sun C.L."/>
            <person name="Burstein D."/>
            <person name="Kantor R.S."/>
            <person name="Aliaga Goltsman D.S."/>
            <person name="Bik E.M."/>
            <person name="Thomas B.C."/>
            <person name="Banfield J.F."/>
            <person name="Relman D.A."/>
        </authorList>
    </citation>
    <scope>NUCLEOTIDE SEQUENCE [LARGE SCALE GENOMIC DNA]</scope>
    <source>
        <strain evidence="12">DOLJORAL78_61_10</strain>
    </source>
</reference>
<dbReference type="Gene3D" id="3.40.50.300">
    <property type="entry name" value="P-loop containing nucleotide triphosphate hydrolases"/>
    <property type="match status" value="2"/>
</dbReference>
<dbReference type="Gene3D" id="3.30.300.20">
    <property type="match status" value="1"/>
</dbReference>
<comment type="similarity">
    <text evidence="1 8 9 10">Belongs to the TRAFAC class TrmE-Era-EngA-EngB-Septin-like GTPase superfamily. EngA (Der) GTPase family.</text>
</comment>
<dbReference type="Pfam" id="PF14714">
    <property type="entry name" value="KH_dom-like"/>
    <property type="match status" value="1"/>
</dbReference>
<organism evidence="12 13">
    <name type="scientific">Ilumatobacter coccineus</name>
    <dbReference type="NCBI Taxonomy" id="467094"/>
    <lineage>
        <taxon>Bacteria</taxon>
        <taxon>Bacillati</taxon>
        <taxon>Actinomycetota</taxon>
        <taxon>Acidimicrobiia</taxon>
        <taxon>Acidimicrobiales</taxon>
        <taxon>Ilumatobacteraceae</taxon>
        <taxon>Ilumatobacter</taxon>
    </lineage>
</organism>
<keyword evidence="4 10" id="KW-0677">Repeat</keyword>
<dbReference type="CDD" id="cd01895">
    <property type="entry name" value="EngA2"/>
    <property type="match status" value="1"/>
</dbReference>
<evidence type="ECO:0000259" key="11">
    <source>
        <dbReference type="PROSITE" id="PS51712"/>
    </source>
</evidence>
<evidence type="ECO:0000256" key="8">
    <source>
        <dbReference type="HAMAP-Rule" id="MF_00195"/>
    </source>
</evidence>
<evidence type="ECO:0000256" key="9">
    <source>
        <dbReference type="PROSITE-ProRule" id="PRU01049"/>
    </source>
</evidence>
<evidence type="ECO:0000256" key="7">
    <source>
        <dbReference type="ARBA" id="ARBA00032345"/>
    </source>
</evidence>
<evidence type="ECO:0000256" key="5">
    <source>
        <dbReference type="ARBA" id="ARBA00022741"/>
    </source>
</evidence>
<gene>
    <name evidence="8 12" type="primary">der</name>
    <name evidence="12" type="ORF">CSA55_05450</name>
</gene>
<comment type="subunit">
    <text evidence="8">Associates with the 50S ribosomal subunit.</text>
</comment>
<evidence type="ECO:0000256" key="6">
    <source>
        <dbReference type="ARBA" id="ARBA00023134"/>
    </source>
</evidence>
<accession>A0A2G6K9U7</accession>
<name>A0A2G6K9U7_9ACTN</name>
<evidence type="ECO:0000256" key="1">
    <source>
        <dbReference type="ARBA" id="ARBA00008279"/>
    </source>
</evidence>